<dbReference type="FunFam" id="2.30.29.30:FF:000230">
    <property type="entry name" value="Polarized growth protein (Boi2)"/>
    <property type="match status" value="1"/>
</dbReference>
<evidence type="ECO:0000313" key="8">
    <source>
        <dbReference type="EMBL" id="CEP23481.1"/>
    </source>
</evidence>
<evidence type="ECO:0000259" key="6">
    <source>
        <dbReference type="PROSITE" id="PS50003"/>
    </source>
</evidence>
<dbReference type="GO" id="GO:0042147">
    <property type="term" value="P:retrograde transport, endosome to Golgi"/>
    <property type="evidence" value="ECO:0007669"/>
    <property type="project" value="TreeGrafter"/>
</dbReference>
<dbReference type="PANTHER" id="PTHR22902:SF27">
    <property type="entry name" value="PLECKSTRIN HOMOLOGY DOMAIN-CONTAINING FAMILY A MEMBER 3"/>
    <property type="match status" value="1"/>
</dbReference>
<feature type="compositionally biased region" description="Basic and acidic residues" evidence="4">
    <location>
        <begin position="160"/>
        <end position="181"/>
    </location>
</feature>
<dbReference type="STRING" id="983966.A0A0H5C622"/>
<feature type="domain" description="SAM" evidence="7">
    <location>
        <begin position="189"/>
        <end position="252"/>
    </location>
</feature>
<dbReference type="Pfam" id="PF07647">
    <property type="entry name" value="SAM_2"/>
    <property type="match status" value="1"/>
</dbReference>
<feature type="compositionally biased region" description="Low complexity" evidence="4">
    <location>
        <begin position="796"/>
        <end position="810"/>
    </location>
</feature>
<protein>
    <submittedName>
        <fullName evidence="8">Uncharacterized protein</fullName>
    </submittedName>
</protein>
<dbReference type="PROSITE" id="PS50002">
    <property type="entry name" value="SH3"/>
    <property type="match status" value="1"/>
</dbReference>
<evidence type="ECO:0000313" key="9">
    <source>
        <dbReference type="EMBL" id="ODV73657.1"/>
    </source>
</evidence>
<dbReference type="EMBL" id="KV453930">
    <property type="protein sequence ID" value="ODV73657.1"/>
    <property type="molecule type" value="Genomic_DNA"/>
</dbReference>
<dbReference type="Gene3D" id="2.30.30.40">
    <property type="entry name" value="SH3 Domains"/>
    <property type="match status" value="1"/>
</dbReference>
<feature type="compositionally biased region" description="Polar residues" evidence="4">
    <location>
        <begin position="427"/>
        <end position="443"/>
    </location>
</feature>
<dbReference type="InterPro" id="IPR011993">
    <property type="entry name" value="PH-like_dom_sf"/>
</dbReference>
<dbReference type="InterPro" id="IPR045188">
    <property type="entry name" value="Boi1/Boi2-like"/>
</dbReference>
<feature type="region of interest" description="Disordered" evidence="4">
    <location>
        <begin position="726"/>
        <end position="771"/>
    </location>
</feature>
<accession>A0A1E4S2B6</accession>
<dbReference type="Proteomes" id="UP000094389">
    <property type="component" value="Unassembled WGS sequence"/>
</dbReference>
<dbReference type="GeneID" id="30989424"/>
<dbReference type="GO" id="GO:0007032">
    <property type="term" value="P:endosome organization"/>
    <property type="evidence" value="ECO:0007669"/>
    <property type="project" value="TreeGrafter"/>
</dbReference>
<dbReference type="RefSeq" id="XP_020070696.1">
    <property type="nucleotide sequence ID" value="XM_020215028.1"/>
</dbReference>
<feature type="region of interest" description="Disordered" evidence="4">
    <location>
        <begin position="792"/>
        <end position="855"/>
    </location>
</feature>
<dbReference type="SUPFAM" id="SSF47769">
    <property type="entry name" value="SAM/Pointed domain"/>
    <property type="match status" value="1"/>
</dbReference>
<dbReference type="PROSITE" id="PS50105">
    <property type="entry name" value="SAM_DOMAIN"/>
    <property type="match status" value="1"/>
</dbReference>
<name>A0A0H5C622_CYBJN</name>
<dbReference type="SMART" id="SM00233">
    <property type="entry name" value="PH"/>
    <property type="match status" value="1"/>
</dbReference>
<dbReference type="CDD" id="cd13316">
    <property type="entry name" value="PH_Boi"/>
    <property type="match status" value="1"/>
</dbReference>
<accession>A0A0H5C622</accession>
<evidence type="ECO:0000259" key="7">
    <source>
        <dbReference type="PROSITE" id="PS50105"/>
    </source>
</evidence>
<dbReference type="OMA" id="FGDGWWE"/>
<dbReference type="Gene3D" id="1.10.150.50">
    <property type="entry name" value="Transcription Factor, Ets-1"/>
    <property type="match status" value="1"/>
</dbReference>
<dbReference type="CDD" id="cd09535">
    <property type="entry name" value="SAM_BOI-like_fungal"/>
    <property type="match status" value="1"/>
</dbReference>
<feature type="compositionally biased region" description="Basic and acidic residues" evidence="4">
    <location>
        <begin position="126"/>
        <end position="135"/>
    </location>
</feature>
<dbReference type="SMART" id="SM00326">
    <property type="entry name" value="SH3"/>
    <property type="match status" value="1"/>
</dbReference>
<feature type="compositionally biased region" description="Basic and acidic residues" evidence="4">
    <location>
        <begin position="291"/>
        <end position="303"/>
    </location>
</feature>
<feature type="compositionally biased region" description="Low complexity" evidence="4">
    <location>
        <begin position="832"/>
        <end position="841"/>
    </location>
</feature>
<feature type="compositionally biased region" description="Polar residues" evidence="4">
    <location>
        <begin position="737"/>
        <end position="770"/>
    </location>
</feature>
<dbReference type="InterPro" id="IPR013761">
    <property type="entry name" value="SAM/pointed_sf"/>
</dbReference>
<dbReference type="InterPro" id="IPR036028">
    <property type="entry name" value="SH3-like_dom_sf"/>
</dbReference>
<reference evidence="8" key="1">
    <citation type="submission" date="2014-12" db="EMBL/GenBank/DDBJ databases">
        <authorList>
            <person name="Jaenicke S."/>
        </authorList>
    </citation>
    <scope>NUCLEOTIDE SEQUENCE [LARGE SCALE GENOMIC DNA]</scope>
    <source>
        <strain evidence="8">CBS1600</strain>
    </source>
</reference>
<evidence type="ECO:0000256" key="4">
    <source>
        <dbReference type="SAM" id="MobiDB-lite"/>
    </source>
</evidence>
<feature type="domain" description="SH3" evidence="5">
    <location>
        <begin position="21"/>
        <end position="85"/>
    </location>
</feature>
<reference evidence="10" key="2">
    <citation type="journal article" date="2015" name="J. Biotechnol.">
        <title>The structure of the Cyberlindnera jadinii genome and its relation to Candida utilis analyzed by the occurrence of single nucleotide polymorphisms.</title>
        <authorList>
            <person name="Rupp O."/>
            <person name="Brinkrolf K."/>
            <person name="Buerth C."/>
            <person name="Kunigo M."/>
            <person name="Schneider J."/>
            <person name="Jaenicke S."/>
            <person name="Goesmann A."/>
            <person name="Puehler A."/>
            <person name="Jaeger K.-E."/>
            <person name="Ernst J.F."/>
        </authorList>
    </citation>
    <scope>NUCLEOTIDE SEQUENCE [LARGE SCALE GENOMIC DNA]</scope>
    <source>
        <strain evidence="10">ATCC 18201 / CBS 1600 / BCRC 20928 / JCM 3617 / NBRC 0987 / NRRL Y-1542</strain>
    </source>
</reference>
<feature type="region of interest" description="Disordered" evidence="4">
    <location>
        <begin position="281"/>
        <end position="534"/>
    </location>
</feature>
<feature type="region of interest" description="Disordered" evidence="4">
    <location>
        <begin position="91"/>
        <end position="144"/>
    </location>
</feature>
<feature type="region of interest" description="Disordered" evidence="4">
    <location>
        <begin position="160"/>
        <end position="186"/>
    </location>
</feature>
<feature type="compositionally biased region" description="Basic and acidic residues" evidence="4">
    <location>
        <begin position="726"/>
        <end position="736"/>
    </location>
</feature>
<dbReference type="Proteomes" id="UP000038830">
    <property type="component" value="Unassembled WGS sequence"/>
</dbReference>
<dbReference type="EMBL" id="CDQK01000004">
    <property type="protein sequence ID" value="CEP23481.1"/>
    <property type="molecule type" value="Genomic_DNA"/>
</dbReference>
<evidence type="ECO:0000256" key="3">
    <source>
        <dbReference type="PROSITE-ProRule" id="PRU00192"/>
    </source>
</evidence>
<feature type="compositionally biased region" description="Basic and acidic residues" evidence="4">
    <location>
        <begin position="502"/>
        <end position="517"/>
    </location>
</feature>
<dbReference type="InterPro" id="IPR001660">
    <property type="entry name" value="SAM"/>
</dbReference>
<feature type="compositionally biased region" description="Low complexity" evidence="4">
    <location>
        <begin position="91"/>
        <end position="113"/>
    </location>
</feature>
<dbReference type="GO" id="GO:0005829">
    <property type="term" value="C:cytosol"/>
    <property type="evidence" value="ECO:0007669"/>
    <property type="project" value="GOC"/>
</dbReference>
<dbReference type="PANTHER" id="PTHR22902">
    <property type="entry name" value="SESQUIPEDALIAN"/>
    <property type="match status" value="1"/>
</dbReference>
<evidence type="ECO:0000259" key="5">
    <source>
        <dbReference type="PROSITE" id="PS50002"/>
    </source>
</evidence>
<dbReference type="SUPFAM" id="SSF50044">
    <property type="entry name" value="SH3-domain"/>
    <property type="match status" value="1"/>
</dbReference>
<dbReference type="GO" id="GO:0055037">
    <property type="term" value="C:recycling endosome"/>
    <property type="evidence" value="ECO:0007669"/>
    <property type="project" value="TreeGrafter"/>
</dbReference>
<feature type="compositionally biased region" description="Polar residues" evidence="4">
    <location>
        <begin position="844"/>
        <end position="855"/>
    </location>
</feature>
<dbReference type="InterPro" id="IPR001849">
    <property type="entry name" value="PH_domain"/>
</dbReference>
<feature type="compositionally biased region" description="Polar residues" evidence="4">
    <location>
        <begin position="385"/>
        <end position="404"/>
    </location>
</feature>
<dbReference type="PROSITE" id="PS50003">
    <property type="entry name" value="PH_DOMAIN"/>
    <property type="match status" value="1"/>
</dbReference>
<dbReference type="AlphaFoldDB" id="A0A0H5C622"/>
<organism evidence="8 10">
    <name type="scientific">Cyberlindnera jadinii (strain ATCC 18201 / CBS 1600 / BCRC 20928 / JCM 3617 / NBRC 0987 / NRRL Y-1542)</name>
    <name type="common">Torula yeast</name>
    <name type="synonym">Candida utilis</name>
    <dbReference type="NCBI Taxonomy" id="983966"/>
    <lineage>
        <taxon>Eukaryota</taxon>
        <taxon>Fungi</taxon>
        <taxon>Dikarya</taxon>
        <taxon>Ascomycota</taxon>
        <taxon>Saccharomycotina</taxon>
        <taxon>Saccharomycetes</taxon>
        <taxon>Phaffomycetales</taxon>
        <taxon>Phaffomycetaceae</taxon>
        <taxon>Cyberlindnera</taxon>
    </lineage>
</organism>
<reference evidence="9 11" key="3">
    <citation type="journal article" date="2016" name="Proc. Natl. Acad. Sci. U.S.A.">
        <title>Comparative genomics of biotechnologically important yeasts.</title>
        <authorList>
            <person name="Riley R."/>
            <person name="Haridas S."/>
            <person name="Wolfe K.H."/>
            <person name="Lopes M.R."/>
            <person name="Hittinger C.T."/>
            <person name="Goeker M."/>
            <person name="Salamov A.A."/>
            <person name="Wisecaver J.H."/>
            <person name="Long T.M."/>
            <person name="Calvey C.H."/>
            <person name="Aerts A.L."/>
            <person name="Barry K.W."/>
            <person name="Choi C."/>
            <person name="Clum A."/>
            <person name="Coughlan A.Y."/>
            <person name="Deshpande S."/>
            <person name="Douglass A.P."/>
            <person name="Hanson S.J."/>
            <person name="Klenk H.-P."/>
            <person name="LaButti K.M."/>
            <person name="Lapidus A."/>
            <person name="Lindquist E.A."/>
            <person name="Lipzen A.M."/>
            <person name="Meier-Kolthoff J.P."/>
            <person name="Ohm R.A."/>
            <person name="Otillar R.P."/>
            <person name="Pangilinan J.L."/>
            <person name="Peng Y."/>
            <person name="Rokas A."/>
            <person name="Rosa C.A."/>
            <person name="Scheuner C."/>
            <person name="Sibirny A.A."/>
            <person name="Slot J.C."/>
            <person name="Stielow J.B."/>
            <person name="Sun H."/>
            <person name="Kurtzman C.P."/>
            <person name="Blackwell M."/>
            <person name="Grigoriev I.V."/>
            <person name="Jeffries T.W."/>
        </authorList>
    </citation>
    <scope>NUCLEOTIDE SEQUENCE [LARGE SCALE GENOMIC DNA]</scope>
    <source>
        <strain evidence="11">ATCC 18201 / CBS 1600 / BCRC 20928 / JCM 3617 / NBRC 0987 / NRRL Y-1542</strain>
        <strain evidence="9">NRRL Y-1542</strain>
    </source>
</reference>
<dbReference type="InterPro" id="IPR001452">
    <property type="entry name" value="SH3_domain"/>
</dbReference>
<dbReference type="SUPFAM" id="SSF50729">
    <property type="entry name" value="PH domain-like"/>
    <property type="match status" value="1"/>
</dbReference>
<evidence type="ECO:0000313" key="11">
    <source>
        <dbReference type="Proteomes" id="UP000094389"/>
    </source>
</evidence>
<keyword evidence="2" id="KW-0597">Phosphoprotein</keyword>
<dbReference type="OrthoDB" id="73680at2759"/>
<gene>
    <name evidence="8" type="ORF">BN1211_4073</name>
    <name evidence="9" type="ORF">CYBJADRAFT_167680</name>
</gene>
<evidence type="ECO:0000256" key="1">
    <source>
        <dbReference type="ARBA" id="ARBA00022443"/>
    </source>
</evidence>
<keyword evidence="11" id="KW-1185">Reference proteome</keyword>
<evidence type="ECO:0000256" key="2">
    <source>
        <dbReference type="ARBA" id="ARBA00022553"/>
    </source>
</evidence>
<dbReference type="Pfam" id="PF14604">
    <property type="entry name" value="SH3_9"/>
    <property type="match status" value="1"/>
</dbReference>
<dbReference type="GO" id="GO:0001881">
    <property type="term" value="P:receptor recycling"/>
    <property type="evidence" value="ECO:0007669"/>
    <property type="project" value="TreeGrafter"/>
</dbReference>
<proteinExistence type="predicted"/>
<dbReference type="SMART" id="SM00454">
    <property type="entry name" value="SAM"/>
    <property type="match status" value="1"/>
</dbReference>
<keyword evidence="1 3" id="KW-0728">SH3 domain</keyword>
<feature type="domain" description="PH" evidence="6">
    <location>
        <begin position="571"/>
        <end position="690"/>
    </location>
</feature>
<dbReference type="GO" id="GO:0005769">
    <property type="term" value="C:early endosome"/>
    <property type="evidence" value="ECO:0007669"/>
    <property type="project" value="TreeGrafter"/>
</dbReference>
<sequence length="855" mass="93137">MSRDSQAQLAPIITSSAEDQATGAVYQVIKDFSARLADELSLRVGDKVEVISDDKEYNDGWYMGKSLSTGAVGLYPKSFTQIVPSLSRPSLLRSRSRRLASPVSSQQSPVAPSKNVLGTPTAQKNGRLEDFDLHDSPTAAAGNTVSNALSDIDKALEELRTEAGNSEDKRTSFSTESKETLNPESVESWTPEQVASYFRYLGFEDTATQFAKHKITGAILLELELAYLKELDISSFGTRFEIFKEIEALKELSKQKKYDDAKSLQAAPDLYRGSLNIEDTRPLGHMRKKSRSLDDIPELRQSHSLDPTVSQILRPASQKNPPRAQVPDVPTSPLQDQFLSPRRAPQPPSFPSPFREQKSVAQSSPIPNKRASTMEGHSRKPSYDISPNFQTTSHSRNGSRNLKSASVADLSHRDRPASSIYMDPHSRQSSVNIRGHSRNSSEGSVLRAEKDGQATHHRRNSSLFSFLSPSKEKSRRNSVIHVDSPTKAKTLVAQDQQTPTKGKSDGTRSVSAKEREATPGSPSEPAKRSVSEAVRAKTLRHITTAKKSTKKTTSAFMEGIKDITPEESMLTATCSGWMSKRGGIAVGVWKQRFFVLHGTRLSYFTSLEDTRERGLIDITSHKVLPAKDDDKLVSLYAASTGHGKFCFKLVPPAPGTRKGLTFTQPKVHYFAVDTKDEMRSWMAALIKATIDIDESVPVLSSCATPTVSLQKAQSLLAQARENVKKRDDLLKSRDNEQQSGTSSGTPDSYSFDSNVAAQQSPNTTATTSEMTPVVGYGSSGFASPYDIAAHQATKNSPVSSPTTSTQSAADSEFKSTPYSGGPMRNPSQKVISASQAAAQAALGKSNSTSSYGGKI</sequence>
<dbReference type="Gene3D" id="2.30.29.30">
    <property type="entry name" value="Pleckstrin-homology domain (PH domain)/Phosphotyrosine-binding domain (PTB)"/>
    <property type="match status" value="1"/>
</dbReference>
<dbReference type="GO" id="GO:0005802">
    <property type="term" value="C:trans-Golgi network"/>
    <property type="evidence" value="ECO:0007669"/>
    <property type="project" value="TreeGrafter"/>
</dbReference>
<dbReference type="Pfam" id="PF00169">
    <property type="entry name" value="PH"/>
    <property type="match status" value="1"/>
</dbReference>
<evidence type="ECO:0000313" key="10">
    <source>
        <dbReference type="Proteomes" id="UP000038830"/>
    </source>
</evidence>